<feature type="region of interest" description="Disordered" evidence="1">
    <location>
        <begin position="64"/>
        <end position="243"/>
    </location>
</feature>
<protein>
    <submittedName>
        <fullName evidence="2">Uncharacterized protein</fullName>
    </submittedName>
</protein>
<accession>A0A8K0KPJ4</accession>
<gene>
    <name evidence="2" type="ORF">J437_LFUL015958</name>
</gene>
<dbReference type="EMBL" id="KZ308978">
    <property type="protein sequence ID" value="KAG8236008.1"/>
    <property type="molecule type" value="Genomic_DNA"/>
</dbReference>
<reference evidence="2" key="2">
    <citation type="submission" date="2017-10" db="EMBL/GenBank/DDBJ databases">
        <title>Ladona fulva Genome sequencing and assembly.</title>
        <authorList>
            <person name="Murali S."/>
            <person name="Richards S."/>
            <person name="Bandaranaike D."/>
            <person name="Bellair M."/>
            <person name="Blankenburg K."/>
            <person name="Chao H."/>
            <person name="Dinh H."/>
            <person name="Doddapaneni H."/>
            <person name="Dugan-Rocha S."/>
            <person name="Elkadiri S."/>
            <person name="Gnanaolivu R."/>
            <person name="Hernandez B."/>
            <person name="Skinner E."/>
            <person name="Javaid M."/>
            <person name="Lee S."/>
            <person name="Li M."/>
            <person name="Ming W."/>
            <person name="Munidasa M."/>
            <person name="Muniz J."/>
            <person name="Nguyen L."/>
            <person name="Hughes D."/>
            <person name="Osuji N."/>
            <person name="Pu L.-L."/>
            <person name="Puazo M."/>
            <person name="Qu C."/>
            <person name="Quiroz J."/>
            <person name="Raj R."/>
            <person name="Weissenberger G."/>
            <person name="Xin Y."/>
            <person name="Zou X."/>
            <person name="Han Y."/>
            <person name="Worley K."/>
            <person name="Muzny D."/>
            <person name="Gibbs R."/>
        </authorList>
    </citation>
    <scope>NUCLEOTIDE SEQUENCE</scope>
    <source>
        <strain evidence="2">Sampled in the wild</strain>
    </source>
</reference>
<proteinExistence type="predicted"/>
<dbReference type="OrthoDB" id="5815793at2759"/>
<feature type="compositionally biased region" description="Polar residues" evidence="1">
    <location>
        <begin position="97"/>
        <end position="130"/>
    </location>
</feature>
<feature type="compositionally biased region" description="Basic and acidic residues" evidence="1">
    <location>
        <begin position="134"/>
        <end position="144"/>
    </location>
</feature>
<keyword evidence="3" id="KW-1185">Reference proteome</keyword>
<evidence type="ECO:0000313" key="2">
    <source>
        <dbReference type="EMBL" id="KAG8236008.1"/>
    </source>
</evidence>
<organism evidence="2 3">
    <name type="scientific">Ladona fulva</name>
    <name type="common">Scarce chaser dragonfly</name>
    <name type="synonym">Libellula fulva</name>
    <dbReference type="NCBI Taxonomy" id="123851"/>
    <lineage>
        <taxon>Eukaryota</taxon>
        <taxon>Metazoa</taxon>
        <taxon>Ecdysozoa</taxon>
        <taxon>Arthropoda</taxon>
        <taxon>Hexapoda</taxon>
        <taxon>Insecta</taxon>
        <taxon>Pterygota</taxon>
        <taxon>Palaeoptera</taxon>
        <taxon>Odonata</taxon>
        <taxon>Epiprocta</taxon>
        <taxon>Anisoptera</taxon>
        <taxon>Libelluloidea</taxon>
        <taxon>Libellulidae</taxon>
        <taxon>Ladona</taxon>
    </lineage>
</organism>
<dbReference type="Proteomes" id="UP000792457">
    <property type="component" value="Unassembled WGS sequence"/>
</dbReference>
<feature type="compositionally biased region" description="Basic and acidic residues" evidence="1">
    <location>
        <begin position="193"/>
        <end position="231"/>
    </location>
</feature>
<sequence>MSSASINIAAGMQPIGSSILKRLGIDENVDYTKPLVNQHTMNLLRGYHAYGQFGGLLTSPVQAGSFGKRERSGSESSSVSDRCGGGSVTPPDRRQKSLTPRSTPEAIQSSPVATPVTNLANSTPPTSQPATPMPEKKEEEGHETGEEEKEEKEDVDKDDTKKDDKEVEDGEVDEESQDKPSKDEDQEAAEVSPKVEEETKTEKEPVEETGKEDSKKVGDQEKEEEAQKESPKAAGSVTTTPGP</sequence>
<feature type="compositionally biased region" description="Basic and acidic residues" evidence="1">
    <location>
        <begin position="152"/>
        <end position="165"/>
    </location>
</feature>
<evidence type="ECO:0000313" key="3">
    <source>
        <dbReference type="Proteomes" id="UP000792457"/>
    </source>
</evidence>
<feature type="compositionally biased region" description="Acidic residues" evidence="1">
    <location>
        <begin position="166"/>
        <end position="176"/>
    </location>
</feature>
<dbReference type="AlphaFoldDB" id="A0A8K0KPJ4"/>
<reference evidence="2" key="1">
    <citation type="submission" date="2013-04" db="EMBL/GenBank/DDBJ databases">
        <authorList>
            <person name="Qu J."/>
            <person name="Murali S.C."/>
            <person name="Bandaranaike D."/>
            <person name="Bellair M."/>
            <person name="Blankenburg K."/>
            <person name="Chao H."/>
            <person name="Dinh H."/>
            <person name="Doddapaneni H."/>
            <person name="Downs B."/>
            <person name="Dugan-Rocha S."/>
            <person name="Elkadiri S."/>
            <person name="Gnanaolivu R.D."/>
            <person name="Hernandez B."/>
            <person name="Javaid M."/>
            <person name="Jayaseelan J.C."/>
            <person name="Lee S."/>
            <person name="Li M."/>
            <person name="Ming W."/>
            <person name="Munidasa M."/>
            <person name="Muniz J."/>
            <person name="Nguyen L."/>
            <person name="Ongeri F."/>
            <person name="Osuji N."/>
            <person name="Pu L.-L."/>
            <person name="Puazo M."/>
            <person name="Qu C."/>
            <person name="Quiroz J."/>
            <person name="Raj R."/>
            <person name="Weissenberger G."/>
            <person name="Xin Y."/>
            <person name="Zou X."/>
            <person name="Han Y."/>
            <person name="Richards S."/>
            <person name="Worley K."/>
            <person name="Muzny D."/>
            <person name="Gibbs R."/>
        </authorList>
    </citation>
    <scope>NUCLEOTIDE SEQUENCE</scope>
    <source>
        <strain evidence="2">Sampled in the wild</strain>
    </source>
</reference>
<name>A0A8K0KPJ4_LADFU</name>
<evidence type="ECO:0000256" key="1">
    <source>
        <dbReference type="SAM" id="MobiDB-lite"/>
    </source>
</evidence>
<comment type="caution">
    <text evidence="2">The sequence shown here is derived from an EMBL/GenBank/DDBJ whole genome shotgun (WGS) entry which is preliminary data.</text>
</comment>